<gene>
    <name evidence="3" type="ORF">H9724_04450</name>
</gene>
<keyword evidence="2" id="KW-0472">Membrane</keyword>
<feature type="region of interest" description="Disordered" evidence="1">
    <location>
        <begin position="1"/>
        <end position="21"/>
    </location>
</feature>
<reference evidence="3" key="2">
    <citation type="submission" date="2021-04" db="EMBL/GenBank/DDBJ databases">
        <authorList>
            <person name="Gilroy R."/>
        </authorList>
    </citation>
    <scope>NUCLEOTIDE SEQUENCE</scope>
    <source>
        <strain evidence="3">CHK188-11489</strain>
    </source>
</reference>
<organism evidence="3 4">
    <name type="scientific">Candidatus Gemmiger avistercoris</name>
    <dbReference type="NCBI Taxonomy" id="2838606"/>
    <lineage>
        <taxon>Bacteria</taxon>
        <taxon>Bacillati</taxon>
        <taxon>Bacillota</taxon>
        <taxon>Clostridia</taxon>
        <taxon>Eubacteriales</taxon>
        <taxon>Gemmiger</taxon>
    </lineage>
</organism>
<sequence>MNWDFTGMSRPGPGVPPGAPRKKGAARFWEMLTRDFGSLLGANLLCFAAFLPAALAVSLGLYLGNFWVSLLGGLAGGALAGPFYMALADTALRTLQDDPTGWFGRWRSTLAGHWRPAAVTGLALGGLIAVFLFVGSFFLAAMHQEELPALPIWMVLAVDFFLLSLFGVTLPFQLALGRPGFLARLKEGALELLFHPGRVAGAALFQLLWWALLLAMFPISVPFALFLGFWPAALLTGQMLYPVLQSRFELPDYRPAPSPAPAEGYTPAQRSEIWWRLHWGRVLAAVCAASFGLGIVYTLASRSDPDLEVAVVTADYLPDAVVTALQDSLRPYAADRNSDGHVVVQINNYTVTLEGAARDPNLQTAGSTLLVTDLAGRYSEIWIVSEPEAFLEQYGDMVEGSAAVRWQDCPVLTALDAGSYSSDLQADTGDSGQDLLAGCTVLPLRDGDRAVFDALTAR</sequence>
<dbReference type="AlphaFoldDB" id="A0A9D2JQ96"/>
<protein>
    <submittedName>
        <fullName evidence="3">Uncharacterized protein</fullName>
    </submittedName>
</protein>
<feature type="transmembrane region" description="Helical" evidence="2">
    <location>
        <begin position="36"/>
        <end position="60"/>
    </location>
</feature>
<reference evidence="3" key="1">
    <citation type="journal article" date="2021" name="PeerJ">
        <title>Extensive microbial diversity within the chicken gut microbiome revealed by metagenomics and culture.</title>
        <authorList>
            <person name="Gilroy R."/>
            <person name="Ravi A."/>
            <person name="Getino M."/>
            <person name="Pursley I."/>
            <person name="Horton D.L."/>
            <person name="Alikhan N.F."/>
            <person name="Baker D."/>
            <person name="Gharbi K."/>
            <person name="Hall N."/>
            <person name="Watson M."/>
            <person name="Adriaenssens E.M."/>
            <person name="Foster-Nyarko E."/>
            <person name="Jarju S."/>
            <person name="Secka A."/>
            <person name="Antonio M."/>
            <person name="Oren A."/>
            <person name="Chaudhuri R.R."/>
            <person name="La Ragione R."/>
            <person name="Hildebrand F."/>
            <person name="Pallen M.J."/>
        </authorList>
    </citation>
    <scope>NUCLEOTIDE SEQUENCE</scope>
    <source>
        <strain evidence="3">CHK188-11489</strain>
    </source>
</reference>
<proteinExistence type="predicted"/>
<accession>A0A9D2JQ96</accession>
<evidence type="ECO:0000313" key="3">
    <source>
        <dbReference type="EMBL" id="HIZ62004.1"/>
    </source>
</evidence>
<evidence type="ECO:0000256" key="2">
    <source>
        <dbReference type="SAM" id="Phobius"/>
    </source>
</evidence>
<name>A0A9D2JQ96_9FIRM</name>
<dbReference type="EMBL" id="DXBF01000038">
    <property type="protein sequence ID" value="HIZ62004.1"/>
    <property type="molecule type" value="Genomic_DNA"/>
</dbReference>
<feature type="transmembrane region" description="Helical" evidence="2">
    <location>
        <begin position="152"/>
        <end position="176"/>
    </location>
</feature>
<keyword evidence="2" id="KW-0812">Transmembrane</keyword>
<feature type="transmembrane region" description="Helical" evidence="2">
    <location>
        <begin position="117"/>
        <end position="140"/>
    </location>
</feature>
<keyword evidence="2" id="KW-1133">Transmembrane helix</keyword>
<dbReference type="Proteomes" id="UP000824105">
    <property type="component" value="Unassembled WGS sequence"/>
</dbReference>
<feature type="transmembrane region" description="Helical" evidence="2">
    <location>
        <begin position="66"/>
        <end position="87"/>
    </location>
</feature>
<comment type="caution">
    <text evidence="3">The sequence shown here is derived from an EMBL/GenBank/DDBJ whole genome shotgun (WGS) entry which is preliminary data.</text>
</comment>
<feature type="transmembrane region" description="Helical" evidence="2">
    <location>
        <begin position="279"/>
        <end position="300"/>
    </location>
</feature>
<evidence type="ECO:0000256" key="1">
    <source>
        <dbReference type="SAM" id="MobiDB-lite"/>
    </source>
</evidence>
<evidence type="ECO:0000313" key="4">
    <source>
        <dbReference type="Proteomes" id="UP000824105"/>
    </source>
</evidence>